<geneLocation type="plasmid" evidence="5">
    <name>pECO-816c</name>
</geneLocation>
<dbReference type="AlphaFoldDB" id="A0A2I8SUP2"/>
<protein>
    <submittedName>
        <fullName evidence="7">Universal stress protein</fullName>
    </submittedName>
</protein>
<dbReference type="PANTHER" id="PTHR46268:SF6">
    <property type="entry name" value="UNIVERSAL STRESS PROTEIN UP12"/>
    <property type="match status" value="1"/>
</dbReference>
<dbReference type="SUPFAM" id="SSF52402">
    <property type="entry name" value="Adenine nucleotide alpha hydrolases-like"/>
    <property type="match status" value="2"/>
</dbReference>
<dbReference type="PANTHER" id="PTHR46268">
    <property type="entry name" value="STRESS RESPONSE PROTEIN NHAX"/>
    <property type="match status" value="1"/>
</dbReference>
<evidence type="ECO:0000313" key="3">
    <source>
        <dbReference type="EMBL" id="AUY05042.1"/>
    </source>
</evidence>
<geneLocation type="plasmid" evidence="8">
    <name>peco-6357</name>
</geneLocation>
<dbReference type="InterPro" id="IPR006016">
    <property type="entry name" value="UspA"/>
</dbReference>
<geneLocation type="plasmid" evidence="8">
    <name>peco-5e72</name>
</geneLocation>
<feature type="domain" description="UspA" evidence="2">
    <location>
        <begin position="165"/>
        <end position="282"/>
    </location>
</feature>
<dbReference type="CDD" id="cd00293">
    <property type="entry name" value="USP-like"/>
    <property type="match status" value="2"/>
</dbReference>
<name>A0A2I8SUP2_ECOLX</name>
<evidence type="ECO:0000313" key="7">
    <source>
        <dbReference type="EMBL" id="AUY05771.1"/>
    </source>
</evidence>
<evidence type="ECO:0000313" key="4">
    <source>
        <dbReference type="EMBL" id="AUY05483.1"/>
    </source>
</evidence>
<evidence type="ECO:0000313" key="8">
    <source>
        <dbReference type="Proteomes" id="UP000239554"/>
    </source>
</evidence>
<dbReference type="EMBL" id="CP026403">
    <property type="protein sequence ID" value="AUY05661.1"/>
    <property type="molecule type" value="Genomic_DNA"/>
</dbReference>
<dbReference type="Proteomes" id="UP000239554">
    <property type="component" value="Plasmid pECO-5e72"/>
</dbReference>
<proteinExistence type="inferred from homology"/>
<dbReference type="Gene3D" id="3.40.50.12370">
    <property type="match status" value="1"/>
</dbReference>
<dbReference type="EMBL" id="CP026404">
    <property type="protein sequence ID" value="AUY05771.1"/>
    <property type="molecule type" value="Genomic_DNA"/>
</dbReference>
<sequence>MTNVIACIDGSNVTSAVCDASGWAAFQLNAPVILLHVLDKSAYPIESDLSGNIGLGTREHLLNEMVELEARRGKLALEQGKYMLQDAQTRIVEAQPAVVVKTLQRHGDLVETLLEQESHARLVVMGRQGEQHQDQAQAIGSHLENVIRTVKQPILVVMTEFEAPKRFMIAYDGSITAKKALNQVLTSPLLKGLECHLVMVSDAQSQATAELALVTESLMAANFNVVTAVCQGEVQTALEIYQLEHHIDLMVMGAYGHSRIREFFVGSNTTKMISKSHIPLLLLLR</sequence>
<dbReference type="EMBL" id="CP026399">
    <property type="protein sequence ID" value="AUY05042.1"/>
    <property type="molecule type" value="Genomic_DNA"/>
</dbReference>
<geneLocation type="plasmid" evidence="8">
    <name>peco-816c</name>
</geneLocation>
<geneLocation type="plasmid" evidence="4">
    <name>pECO-5e72</name>
</geneLocation>
<dbReference type="Proteomes" id="UP000239554">
    <property type="component" value="Plasmid pECO-6357"/>
</dbReference>
<dbReference type="InterPro" id="IPR006015">
    <property type="entry name" value="Universal_stress_UspA"/>
</dbReference>
<evidence type="ECO:0000259" key="2">
    <source>
        <dbReference type="Pfam" id="PF00582"/>
    </source>
</evidence>
<dbReference type="EMBL" id="CP026403">
    <property type="protein sequence ID" value="AUY05656.1"/>
    <property type="molecule type" value="Genomic_DNA"/>
</dbReference>
<organism evidence="7 8">
    <name type="scientific">Escherichia coli</name>
    <dbReference type="NCBI Taxonomy" id="562"/>
    <lineage>
        <taxon>Bacteria</taxon>
        <taxon>Pseudomonadati</taxon>
        <taxon>Pseudomonadota</taxon>
        <taxon>Gammaproteobacteria</taxon>
        <taxon>Enterobacterales</taxon>
        <taxon>Enterobacteriaceae</taxon>
        <taxon>Escherichia</taxon>
    </lineage>
</organism>
<dbReference type="RefSeq" id="WP_055329964.1">
    <property type="nucleotide sequence ID" value="NZ_CP026202.1"/>
</dbReference>
<dbReference type="EMBL" id="CP026400">
    <property type="protein sequence ID" value="AUY05483.1"/>
    <property type="molecule type" value="Genomic_DNA"/>
</dbReference>
<keyword evidence="7" id="KW-0614">Plasmid</keyword>
<evidence type="ECO:0000313" key="6">
    <source>
        <dbReference type="EMBL" id="AUY05661.1"/>
    </source>
</evidence>
<gene>
    <name evidence="3" type="ORF">C3F40_26810</name>
    <name evidence="4" type="ORF">C3F40_28040</name>
    <name evidence="5" type="ORF">C3F40_29075</name>
    <name evidence="6" type="ORF">C3F40_29115</name>
    <name evidence="7" type="ORF">C3F40_29800</name>
</gene>
<evidence type="ECO:0000313" key="5">
    <source>
        <dbReference type="EMBL" id="AUY05656.1"/>
    </source>
</evidence>
<reference evidence="7 8" key="1">
    <citation type="journal article" date="2018" name="MBio">
        <title>Genomic Analysis of Hospital Plumbing Reveals Diverse Reservoir of Bacterial Plasmids Conferring Carbapenem Resistance.</title>
        <authorList>
            <consortium name="NISC Comparative Sequencing Program"/>
            <person name="Weingarten R.A."/>
            <person name="Johnson R.C."/>
            <person name="Conlan S."/>
            <person name="Ramsburg A.M."/>
            <person name="Dekker J.P."/>
            <person name="Lau A.F."/>
            <person name="Khil P."/>
            <person name="Odom R.T."/>
            <person name="Deming C."/>
            <person name="Park M."/>
            <person name="Thomas P.J."/>
            <person name="Henderson D.K."/>
            <person name="Palmore T.N."/>
            <person name="Segre J.A."/>
            <person name="Frank K.M."/>
        </authorList>
    </citation>
    <scope>NUCLEOTIDE SEQUENCE [LARGE SCALE GENOMIC DNA]</scope>
    <source>
        <strain evidence="7 8">ECONIH4</strain>
        <plasmid evidence="8">peco-5e72</plasmid>
        <plasmid evidence="4">pECO-5e72</plasmid>
        <plasmid evidence="7">pECO-6357</plasmid>
        <plasmid evidence="8">peco-6357</plasmid>
        <plasmid evidence="5">pECO-816c</plasmid>
        <plasmid evidence="8">peco-816c</plasmid>
    </source>
</reference>
<accession>A0A2I8SUP2</accession>
<comment type="similarity">
    <text evidence="1">Belongs to the universal stress protein A family.</text>
</comment>
<geneLocation type="plasmid" evidence="7">
    <name>pECO-6357</name>
</geneLocation>
<dbReference type="Proteomes" id="UP000239554">
    <property type="component" value="Chromosome"/>
</dbReference>
<evidence type="ECO:0000256" key="1">
    <source>
        <dbReference type="ARBA" id="ARBA00008791"/>
    </source>
</evidence>
<dbReference type="Proteomes" id="UP000239554">
    <property type="component" value="Plasmid pECO-816c"/>
</dbReference>
<dbReference type="Pfam" id="PF00582">
    <property type="entry name" value="Usp"/>
    <property type="match status" value="2"/>
</dbReference>
<dbReference type="PRINTS" id="PR01438">
    <property type="entry name" value="UNVRSLSTRESS"/>
</dbReference>
<feature type="domain" description="UspA" evidence="2">
    <location>
        <begin position="2"/>
        <end position="157"/>
    </location>
</feature>